<organism evidence="10">
    <name type="scientific">Sulfurihydrogenibium azorense</name>
    <dbReference type="NCBI Taxonomy" id="309806"/>
    <lineage>
        <taxon>Bacteria</taxon>
        <taxon>Pseudomonadati</taxon>
        <taxon>Aquificota</taxon>
        <taxon>Aquificia</taxon>
        <taxon>Aquificales</taxon>
        <taxon>Hydrogenothermaceae</taxon>
        <taxon>Sulfurihydrogenibium</taxon>
    </lineage>
</organism>
<evidence type="ECO:0000256" key="6">
    <source>
        <dbReference type="PROSITE-ProRule" id="PRU00169"/>
    </source>
</evidence>
<dbReference type="InterPro" id="IPR001789">
    <property type="entry name" value="Sig_transdc_resp-reg_receiver"/>
</dbReference>
<dbReference type="PROSITE" id="PS50110">
    <property type="entry name" value="RESPONSE_REGULATORY"/>
    <property type="match status" value="1"/>
</dbReference>
<dbReference type="Gene3D" id="3.40.50.2300">
    <property type="match status" value="1"/>
</dbReference>
<dbReference type="SUPFAM" id="SSF46894">
    <property type="entry name" value="C-terminal effector domain of the bipartite response regulators"/>
    <property type="match status" value="1"/>
</dbReference>
<feature type="DNA-binding region" description="OmpR/PhoB-type" evidence="7">
    <location>
        <begin position="125"/>
        <end position="223"/>
    </location>
</feature>
<dbReference type="SMART" id="SM00448">
    <property type="entry name" value="REC"/>
    <property type="match status" value="1"/>
</dbReference>
<keyword evidence="2" id="KW-0902">Two-component regulatory system</keyword>
<dbReference type="Proteomes" id="UP000885621">
    <property type="component" value="Unassembled WGS sequence"/>
</dbReference>
<evidence type="ECO:0000256" key="1">
    <source>
        <dbReference type="ARBA" id="ARBA00022553"/>
    </source>
</evidence>
<dbReference type="InterPro" id="IPR036388">
    <property type="entry name" value="WH-like_DNA-bd_sf"/>
</dbReference>
<keyword evidence="5" id="KW-0804">Transcription</keyword>
<dbReference type="InterPro" id="IPR016032">
    <property type="entry name" value="Sig_transdc_resp-reg_C-effctor"/>
</dbReference>
<evidence type="ECO:0000256" key="3">
    <source>
        <dbReference type="ARBA" id="ARBA00023015"/>
    </source>
</evidence>
<dbReference type="InterPro" id="IPR011006">
    <property type="entry name" value="CheY-like_superfamily"/>
</dbReference>
<keyword evidence="3" id="KW-0805">Transcription regulation</keyword>
<dbReference type="PANTHER" id="PTHR48111:SF22">
    <property type="entry name" value="REGULATOR OF RPOS"/>
    <property type="match status" value="1"/>
</dbReference>
<dbReference type="InterPro" id="IPR001867">
    <property type="entry name" value="OmpR/PhoB-type_DNA-bd"/>
</dbReference>
<dbReference type="FunFam" id="3.40.50.2300:FF:000002">
    <property type="entry name" value="DNA-binding response regulator PhoP"/>
    <property type="match status" value="1"/>
</dbReference>
<keyword evidence="4 7" id="KW-0238">DNA-binding</keyword>
<gene>
    <name evidence="10" type="ORF">ENO34_02665</name>
</gene>
<protein>
    <submittedName>
        <fullName evidence="10">Response regulator transcription factor</fullName>
    </submittedName>
</protein>
<dbReference type="GO" id="GO:0000976">
    <property type="term" value="F:transcription cis-regulatory region binding"/>
    <property type="evidence" value="ECO:0007669"/>
    <property type="project" value="TreeGrafter"/>
</dbReference>
<feature type="domain" description="OmpR/PhoB-type" evidence="9">
    <location>
        <begin position="125"/>
        <end position="223"/>
    </location>
</feature>
<proteinExistence type="predicted"/>
<name>A0A831YDT6_9AQUI</name>
<dbReference type="AlphaFoldDB" id="A0A831YDT6"/>
<dbReference type="SUPFAM" id="SSF52172">
    <property type="entry name" value="CheY-like"/>
    <property type="match status" value="1"/>
</dbReference>
<evidence type="ECO:0000256" key="7">
    <source>
        <dbReference type="PROSITE-ProRule" id="PRU01091"/>
    </source>
</evidence>
<dbReference type="Gene3D" id="6.10.250.690">
    <property type="match status" value="1"/>
</dbReference>
<evidence type="ECO:0000313" key="10">
    <source>
        <dbReference type="EMBL" id="HEV09285.1"/>
    </source>
</evidence>
<dbReference type="FunFam" id="1.10.10.10:FF:000005">
    <property type="entry name" value="Two-component system response regulator"/>
    <property type="match status" value="1"/>
</dbReference>
<sequence>MKILIVEDDKELSNLIAKRLKDEGFTVQQAFDAEEGISYATYDNYDVIILDIMLPKMSGYQVIEYLKNKKIKTPILVLSAKGEIEDKVKGLQLGADDYLTKPFSFPELIARIQALIRRSKNIEEISKLKYADLTMDLLKKEVYRNGKKIDLTAKEFELLKYLLENAERIVTRNMILENVFDIDFDIESNVVDVHIHRLRDKVDKGFEKKLIHTVRGFGYVLKSN</sequence>
<dbReference type="Gene3D" id="1.10.10.10">
    <property type="entry name" value="Winged helix-like DNA-binding domain superfamily/Winged helix DNA-binding domain"/>
    <property type="match status" value="1"/>
</dbReference>
<dbReference type="GO" id="GO:0005829">
    <property type="term" value="C:cytosol"/>
    <property type="evidence" value="ECO:0007669"/>
    <property type="project" value="TreeGrafter"/>
</dbReference>
<feature type="domain" description="Response regulatory" evidence="8">
    <location>
        <begin position="2"/>
        <end position="116"/>
    </location>
</feature>
<evidence type="ECO:0000259" key="9">
    <source>
        <dbReference type="PROSITE" id="PS51755"/>
    </source>
</evidence>
<feature type="modified residue" description="4-aspartylphosphate" evidence="6">
    <location>
        <position position="51"/>
    </location>
</feature>
<dbReference type="EMBL" id="DSFC01000152">
    <property type="protein sequence ID" value="HEV09285.1"/>
    <property type="molecule type" value="Genomic_DNA"/>
</dbReference>
<dbReference type="GO" id="GO:0032993">
    <property type="term" value="C:protein-DNA complex"/>
    <property type="evidence" value="ECO:0007669"/>
    <property type="project" value="TreeGrafter"/>
</dbReference>
<evidence type="ECO:0000256" key="5">
    <source>
        <dbReference type="ARBA" id="ARBA00023163"/>
    </source>
</evidence>
<accession>A0A831YDT6</accession>
<dbReference type="GO" id="GO:0006355">
    <property type="term" value="P:regulation of DNA-templated transcription"/>
    <property type="evidence" value="ECO:0007669"/>
    <property type="project" value="InterPro"/>
</dbReference>
<dbReference type="CDD" id="cd17625">
    <property type="entry name" value="REC_OmpR_DrrD-like"/>
    <property type="match status" value="1"/>
</dbReference>
<evidence type="ECO:0000259" key="8">
    <source>
        <dbReference type="PROSITE" id="PS50110"/>
    </source>
</evidence>
<dbReference type="PROSITE" id="PS51755">
    <property type="entry name" value="OMPR_PHOB"/>
    <property type="match status" value="1"/>
</dbReference>
<dbReference type="PANTHER" id="PTHR48111">
    <property type="entry name" value="REGULATOR OF RPOS"/>
    <property type="match status" value="1"/>
</dbReference>
<keyword evidence="1 6" id="KW-0597">Phosphoprotein</keyword>
<dbReference type="SMART" id="SM00862">
    <property type="entry name" value="Trans_reg_C"/>
    <property type="match status" value="1"/>
</dbReference>
<dbReference type="Pfam" id="PF00486">
    <property type="entry name" value="Trans_reg_C"/>
    <property type="match status" value="1"/>
</dbReference>
<evidence type="ECO:0000256" key="4">
    <source>
        <dbReference type="ARBA" id="ARBA00023125"/>
    </source>
</evidence>
<comment type="caution">
    <text evidence="10">The sequence shown here is derived from an EMBL/GenBank/DDBJ whole genome shotgun (WGS) entry which is preliminary data.</text>
</comment>
<dbReference type="InterPro" id="IPR039420">
    <property type="entry name" value="WalR-like"/>
</dbReference>
<dbReference type="Pfam" id="PF00072">
    <property type="entry name" value="Response_reg"/>
    <property type="match status" value="1"/>
</dbReference>
<evidence type="ECO:0000256" key="2">
    <source>
        <dbReference type="ARBA" id="ARBA00023012"/>
    </source>
</evidence>
<dbReference type="GO" id="GO:0000156">
    <property type="term" value="F:phosphorelay response regulator activity"/>
    <property type="evidence" value="ECO:0007669"/>
    <property type="project" value="TreeGrafter"/>
</dbReference>
<reference evidence="10" key="1">
    <citation type="journal article" date="2020" name="mSystems">
        <title>Genome- and Community-Level Interaction Insights into Carbon Utilization and Element Cycling Functions of Hydrothermarchaeota in Hydrothermal Sediment.</title>
        <authorList>
            <person name="Zhou Z."/>
            <person name="Liu Y."/>
            <person name="Xu W."/>
            <person name="Pan J."/>
            <person name="Luo Z.H."/>
            <person name="Li M."/>
        </authorList>
    </citation>
    <scope>NUCLEOTIDE SEQUENCE [LARGE SCALE GENOMIC DNA]</scope>
    <source>
        <strain evidence="10">SpSt-1257</strain>
    </source>
</reference>
<dbReference type="CDD" id="cd00383">
    <property type="entry name" value="trans_reg_C"/>
    <property type="match status" value="1"/>
</dbReference>